<name>A0ABT0MV22_9GAMM</name>
<dbReference type="Proteomes" id="UP001203069">
    <property type="component" value="Unassembled WGS sequence"/>
</dbReference>
<dbReference type="PANTHER" id="PTHR43776">
    <property type="entry name" value="TRANSPORT ATP-BINDING PROTEIN"/>
    <property type="match status" value="1"/>
</dbReference>
<dbReference type="GO" id="GO:0005524">
    <property type="term" value="F:ATP binding"/>
    <property type="evidence" value="ECO:0007669"/>
    <property type="project" value="UniProtKB-KW"/>
</dbReference>
<evidence type="ECO:0000256" key="1">
    <source>
        <dbReference type="ARBA" id="ARBA00005417"/>
    </source>
</evidence>
<gene>
    <name evidence="6" type="ORF">MFP26_13560</name>
</gene>
<proteinExistence type="inferred from homology"/>
<evidence type="ECO:0000256" key="4">
    <source>
        <dbReference type="ARBA" id="ARBA00022840"/>
    </source>
</evidence>
<keyword evidence="4 6" id="KW-0067">ATP-binding</keyword>
<dbReference type="Pfam" id="PF00005">
    <property type="entry name" value="ABC_tran"/>
    <property type="match status" value="1"/>
</dbReference>
<keyword evidence="2" id="KW-0813">Transport</keyword>
<dbReference type="SUPFAM" id="SSF52540">
    <property type="entry name" value="P-loop containing nucleoside triphosphate hydrolases"/>
    <property type="match status" value="1"/>
</dbReference>
<dbReference type="RefSeq" id="WP_249245093.1">
    <property type="nucleotide sequence ID" value="NZ_JAKPBZ010000112.1"/>
</dbReference>
<evidence type="ECO:0000259" key="5">
    <source>
        <dbReference type="PROSITE" id="PS50893"/>
    </source>
</evidence>
<dbReference type="PROSITE" id="PS50893">
    <property type="entry name" value="ABC_TRANSPORTER_2"/>
    <property type="match status" value="1"/>
</dbReference>
<dbReference type="Gene3D" id="3.40.50.300">
    <property type="entry name" value="P-loop containing nucleotide triphosphate hydrolases"/>
    <property type="match status" value="1"/>
</dbReference>
<reference evidence="6 7" key="1">
    <citation type="submission" date="2022-02" db="EMBL/GenBank/DDBJ databases">
        <title>Description of Brenneria tiliae sp. nov. isolated from symptomatic Tilia x moltkei and Tilia x europaea trees in the UK.</title>
        <authorList>
            <person name="Kile H."/>
        </authorList>
    </citation>
    <scope>NUCLEOTIDE SEQUENCE [LARGE SCALE GENOMIC DNA]</scope>
    <source>
        <strain evidence="6 7">MC1SB4.1</strain>
    </source>
</reference>
<dbReference type="SMART" id="SM00382">
    <property type="entry name" value="AAA"/>
    <property type="match status" value="1"/>
</dbReference>
<sequence length="270" mass="29930">MTGRQPLLSVIDLHKTYPSAGWGWRRRTGTTAVAGVNFSLAAGETLGLVGESGCGKSTLSAMLMGLTRPNHGRVLFDGQDITDWDRRRHLDLCRQLQIVFQDPYGSLNRRMTVAEIIAEPLRIHGLLRRNGHDAQIRDLMGQVGLPAALASRYPAQLSGGQRQRVGIARALALSPRVLILDEPVSALDVSIQAQILNLLKKLQREHNIAYLFISHDLRVVRYMAPRIAVMYQGKIVETGSRDQIFTGAGHEYTRCLIAAIPQECYRAKSV</sequence>
<comment type="similarity">
    <text evidence="1">Belongs to the ABC transporter superfamily.</text>
</comment>
<comment type="caution">
    <text evidence="6">The sequence shown here is derived from an EMBL/GenBank/DDBJ whole genome shotgun (WGS) entry which is preliminary data.</text>
</comment>
<evidence type="ECO:0000256" key="3">
    <source>
        <dbReference type="ARBA" id="ARBA00022741"/>
    </source>
</evidence>
<organism evidence="6 7">
    <name type="scientific">Brenneria tiliae</name>
    <dbReference type="NCBI Taxonomy" id="2914984"/>
    <lineage>
        <taxon>Bacteria</taxon>
        <taxon>Pseudomonadati</taxon>
        <taxon>Pseudomonadota</taxon>
        <taxon>Gammaproteobacteria</taxon>
        <taxon>Enterobacterales</taxon>
        <taxon>Pectobacteriaceae</taxon>
        <taxon>Brenneria</taxon>
    </lineage>
</organism>
<keyword evidence="7" id="KW-1185">Reference proteome</keyword>
<accession>A0ABT0MV22</accession>
<keyword evidence="3" id="KW-0547">Nucleotide-binding</keyword>
<dbReference type="InterPro" id="IPR027417">
    <property type="entry name" value="P-loop_NTPase"/>
</dbReference>
<feature type="domain" description="ABC transporter" evidence="5">
    <location>
        <begin position="8"/>
        <end position="257"/>
    </location>
</feature>
<dbReference type="InterPro" id="IPR003593">
    <property type="entry name" value="AAA+_ATPase"/>
</dbReference>
<dbReference type="InterPro" id="IPR003439">
    <property type="entry name" value="ABC_transporter-like_ATP-bd"/>
</dbReference>
<dbReference type="PROSITE" id="PS00211">
    <property type="entry name" value="ABC_TRANSPORTER_1"/>
    <property type="match status" value="1"/>
</dbReference>
<dbReference type="CDD" id="cd03257">
    <property type="entry name" value="ABC_NikE_OppD_transporters"/>
    <property type="match status" value="1"/>
</dbReference>
<dbReference type="InterPro" id="IPR017871">
    <property type="entry name" value="ABC_transporter-like_CS"/>
</dbReference>
<evidence type="ECO:0000313" key="6">
    <source>
        <dbReference type="EMBL" id="MCL2893710.1"/>
    </source>
</evidence>
<dbReference type="EMBL" id="JAKPBZ010000112">
    <property type="protein sequence ID" value="MCL2893710.1"/>
    <property type="molecule type" value="Genomic_DNA"/>
</dbReference>
<dbReference type="InterPro" id="IPR050319">
    <property type="entry name" value="ABC_transp_ATP-bind"/>
</dbReference>
<protein>
    <submittedName>
        <fullName evidence="6">ATP-binding cassette domain-containing protein</fullName>
    </submittedName>
</protein>
<evidence type="ECO:0000313" key="7">
    <source>
        <dbReference type="Proteomes" id="UP001203069"/>
    </source>
</evidence>
<evidence type="ECO:0000256" key="2">
    <source>
        <dbReference type="ARBA" id="ARBA00022448"/>
    </source>
</evidence>
<dbReference type="PANTHER" id="PTHR43776:SF7">
    <property type="entry name" value="D,D-DIPEPTIDE TRANSPORT ATP-BINDING PROTEIN DDPF-RELATED"/>
    <property type="match status" value="1"/>
</dbReference>